<sequence length="152" mass="16320">NEIAFQKVVISGVDAAAPSSQLRAAAVRHKRAILLHTGLRVKSTSFDHFSETLASINEDTIRTVCDRVASGDAVHPNSADEAKILSLLNEVNAVAGKVPCSSASRVAMRNEIRGLIMEKGLPTFYLTINPADVYNPVLKLLAGNNIDVDKLL</sequence>
<dbReference type="Proteomes" id="UP000054270">
    <property type="component" value="Unassembled WGS sequence"/>
</dbReference>
<dbReference type="EMBL" id="KN817727">
    <property type="protein sequence ID" value="KJA13613.1"/>
    <property type="molecule type" value="Genomic_DNA"/>
</dbReference>
<evidence type="ECO:0000313" key="2">
    <source>
        <dbReference type="EMBL" id="KJA13613.1"/>
    </source>
</evidence>
<dbReference type="InterPro" id="IPR025476">
    <property type="entry name" value="Helitron_helicase-like"/>
</dbReference>
<reference evidence="4" key="2">
    <citation type="submission" date="2014-04" db="EMBL/GenBank/DDBJ databases">
        <title>Evolutionary Origins and Diversification of the Mycorrhizal Mutualists.</title>
        <authorList>
            <consortium name="DOE Joint Genome Institute"/>
            <consortium name="Mycorrhizal Genomics Consortium"/>
            <person name="Kohler A."/>
            <person name="Kuo A."/>
            <person name="Nagy L.G."/>
            <person name="Floudas D."/>
            <person name="Copeland A."/>
            <person name="Barry K.W."/>
            <person name="Cichocki N."/>
            <person name="Veneault-Fourrey C."/>
            <person name="LaButti K."/>
            <person name="Lindquist E.A."/>
            <person name="Lipzen A."/>
            <person name="Lundell T."/>
            <person name="Morin E."/>
            <person name="Murat C."/>
            <person name="Riley R."/>
            <person name="Ohm R."/>
            <person name="Sun H."/>
            <person name="Tunlid A."/>
            <person name="Henrissat B."/>
            <person name="Grigoriev I.V."/>
            <person name="Hibbett D.S."/>
            <person name="Martin F."/>
        </authorList>
    </citation>
    <scope>NUCLEOTIDE SEQUENCE [LARGE SCALE GENOMIC DNA]</scope>
    <source>
        <strain evidence="4">FD-334 SS-4</strain>
    </source>
</reference>
<name>A0A0D2LS24_HYPSF</name>
<evidence type="ECO:0000313" key="3">
    <source>
        <dbReference type="EMBL" id="KJA14213.1"/>
    </source>
</evidence>
<dbReference type="AlphaFoldDB" id="A0A0D2LS24"/>
<dbReference type="Pfam" id="PF14214">
    <property type="entry name" value="Helitron_like_N"/>
    <property type="match status" value="1"/>
</dbReference>
<dbReference type="EMBL" id="KN817690">
    <property type="protein sequence ID" value="KJA14213.1"/>
    <property type="molecule type" value="Genomic_DNA"/>
</dbReference>
<reference evidence="2" key="1">
    <citation type="submission" date="2014-04" db="EMBL/GenBank/DDBJ databases">
        <title>Evolutionary Origins and Diversification of the Mycorrhizal Mutualists.</title>
        <authorList>
            <consortium name="DOE Joint Genome Institute"/>
            <person name="Kohler A."/>
            <person name="Kuo A."/>
            <person name="Nagy L.G."/>
            <person name="Floudas D."/>
            <person name="Copeland A."/>
            <person name="Barry K.W."/>
            <person name="Cichocki N."/>
            <person name="Veneault-Fourrey C."/>
            <person name="LaButti K."/>
            <person name="Lindquist E.A."/>
            <person name="Lipzen A."/>
            <person name="Lundell T."/>
            <person name="Morin E."/>
            <person name="Murat C."/>
            <person name="Riley R."/>
            <person name="Ohm R."/>
            <person name="Sun H."/>
            <person name="Tunlid A."/>
            <person name="Henrissat B."/>
            <person name="Grigoriev I.V."/>
            <person name="Hibbett D.S."/>
            <person name="Martin F."/>
            <person name="Consortium M.G."/>
        </authorList>
    </citation>
    <scope>NUCLEOTIDE SEQUENCE [LARGE SCALE GENOMIC DNA]</scope>
    <source>
        <strain evidence="2">FD-334 SS-4</strain>
    </source>
</reference>
<gene>
    <name evidence="3" type="ORF">HYPSUDRAFT_1074013</name>
    <name evidence="2" type="ORF">HYPSUDRAFT_1078040</name>
</gene>
<proteinExistence type="predicted"/>
<evidence type="ECO:0000259" key="1">
    <source>
        <dbReference type="Pfam" id="PF14214"/>
    </source>
</evidence>
<protein>
    <recommendedName>
        <fullName evidence="1">Helitron helicase-like domain-containing protein</fullName>
    </recommendedName>
</protein>
<feature type="non-terminal residue" evidence="2">
    <location>
        <position position="1"/>
    </location>
</feature>
<accession>A0A0D2LS24</accession>
<dbReference type="STRING" id="945553.A0A0D2LS24"/>
<organism evidence="2 4">
    <name type="scientific">Hypholoma sublateritium (strain FD-334 SS-4)</name>
    <dbReference type="NCBI Taxonomy" id="945553"/>
    <lineage>
        <taxon>Eukaryota</taxon>
        <taxon>Fungi</taxon>
        <taxon>Dikarya</taxon>
        <taxon>Basidiomycota</taxon>
        <taxon>Agaricomycotina</taxon>
        <taxon>Agaricomycetes</taxon>
        <taxon>Agaricomycetidae</taxon>
        <taxon>Agaricales</taxon>
        <taxon>Agaricineae</taxon>
        <taxon>Strophariaceae</taxon>
        <taxon>Hypholoma</taxon>
    </lineage>
</organism>
<dbReference type="OrthoDB" id="432234at2759"/>
<evidence type="ECO:0000313" key="4">
    <source>
        <dbReference type="Proteomes" id="UP000054270"/>
    </source>
</evidence>
<feature type="domain" description="Helitron helicase-like" evidence="1">
    <location>
        <begin position="12"/>
        <end position="142"/>
    </location>
</feature>
<keyword evidence="4" id="KW-1185">Reference proteome</keyword>
<feature type="non-terminal residue" evidence="2">
    <location>
        <position position="152"/>
    </location>
</feature>